<protein>
    <submittedName>
        <fullName evidence="2">Uncharacterized protein</fullName>
    </submittedName>
</protein>
<accession>A0A1Y0EQS2</accession>
<dbReference type="Proteomes" id="UP000196138">
    <property type="component" value="Chromosome"/>
</dbReference>
<evidence type="ECO:0000313" key="2">
    <source>
        <dbReference type="EMBL" id="ARU05751.1"/>
    </source>
</evidence>
<gene>
    <name evidence="2" type="ORF">CCO03_14615</name>
</gene>
<sequence>MMGLVLSGAALAEDAQNSDLVFPNSPQKPDAGEFNPVGTPIKVRPKRVVIPPPIPFPEPPRVHRERQPVMWVTEPMSPAPAPRTRRADRN</sequence>
<keyword evidence="3" id="KW-1185">Reference proteome</keyword>
<dbReference type="KEGG" id="cser:CCO03_14615"/>
<organism evidence="2 3">
    <name type="scientific">Comamonas serinivorans</name>
    <dbReference type="NCBI Taxonomy" id="1082851"/>
    <lineage>
        <taxon>Bacteria</taxon>
        <taxon>Pseudomonadati</taxon>
        <taxon>Pseudomonadota</taxon>
        <taxon>Betaproteobacteria</taxon>
        <taxon>Burkholderiales</taxon>
        <taxon>Comamonadaceae</taxon>
        <taxon>Comamonas</taxon>
    </lineage>
</organism>
<evidence type="ECO:0000313" key="3">
    <source>
        <dbReference type="Proteomes" id="UP000196138"/>
    </source>
</evidence>
<evidence type="ECO:0000256" key="1">
    <source>
        <dbReference type="SAM" id="MobiDB-lite"/>
    </source>
</evidence>
<feature type="compositionally biased region" description="Polar residues" evidence="1">
    <location>
        <begin position="15"/>
        <end position="27"/>
    </location>
</feature>
<feature type="region of interest" description="Disordered" evidence="1">
    <location>
        <begin position="68"/>
        <end position="90"/>
    </location>
</feature>
<dbReference type="EMBL" id="CP021455">
    <property type="protein sequence ID" value="ARU05751.1"/>
    <property type="molecule type" value="Genomic_DNA"/>
</dbReference>
<name>A0A1Y0EQS2_9BURK</name>
<feature type="region of interest" description="Disordered" evidence="1">
    <location>
        <begin position="13"/>
        <end position="39"/>
    </location>
</feature>
<dbReference type="AlphaFoldDB" id="A0A1Y0EQS2"/>
<reference evidence="2 3" key="1">
    <citation type="submission" date="2017-05" db="EMBL/GenBank/DDBJ databases">
        <authorList>
            <person name="Song R."/>
            <person name="Chenine A.L."/>
            <person name="Ruprecht R.M."/>
        </authorList>
    </citation>
    <scope>NUCLEOTIDE SEQUENCE [LARGE SCALE GENOMIC DNA]</scope>
    <source>
        <strain evidence="2 3">DSM 26136</strain>
    </source>
</reference>
<proteinExistence type="predicted"/>